<organism evidence="2 3">
    <name type="scientific">Capillimicrobium parvum</name>
    <dbReference type="NCBI Taxonomy" id="2884022"/>
    <lineage>
        <taxon>Bacteria</taxon>
        <taxon>Bacillati</taxon>
        <taxon>Actinomycetota</taxon>
        <taxon>Thermoleophilia</taxon>
        <taxon>Solirubrobacterales</taxon>
        <taxon>Capillimicrobiaceae</taxon>
        <taxon>Capillimicrobium</taxon>
    </lineage>
</organism>
<gene>
    <name evidence="2" type="ORF">DSM104329_01066</name>
</gene>
<protein>
    <recommendedName>
        <fullName evidence="1">DSBA-like thioredoxin domain-containing protein</fullName>
    </recommendedName>
</protein>
<reference evidence="2" key="1">
    <citation type="journal article" date="2022" name="Int. J. Syst. Evol. Microbiol.">
        <title>Pseudomonas aegrilactucae sp. nov. and Pseudomonas morbosilactucae sp. nov., pathogens causing bacterial rot of lettuce in Japan.</title>
        <authorList>
            <person name="Sawada H."/>
            <person name="Fujikawa T."/>
            <person name="Satou M."/>
        </authorList>
    </citation>
    <scope>NUCLEOTIDE SEQUENCE</scope>
    <source>
        <strain evidence="2">0166_1</strain>
    </source>
</reference>
<dbReference type="InterPro" id="IPR001853">
    <property type="entry name" value="DSBA-like_thioredoxin_dom"/>
</dbReference>
<dbReference type="KEGG" id="sbae:DSM104329_01066"/>
<dbReference type="Pfam" id="PF01323">
    <property type="entry name" value="DSBA"/>
    <property type="match status" value="1"/>
</dbReference>
<dbReference type="EMBL" id="CP087164">
    <property type="protein sequence ID" value="UGS34685.1"/>
    <property type="molecule type" value="Genomic_DNA"/>
</dbReference>
<evidence type="ECO:0000259" key="1">
    <source>
        <dbReference type="Pfam" id="PF01323"/>
    </source>
</evidence>
<name>A0A9E6XUG3_9ACTN</name>
<sequence>MQGSVGTLIDLASRRRQRAGAASRSRRATFFFDLADPATYLAAERVEQLPAAVIWQPAVRAAPPPVPRAELEERADRLRMPLVWPEPCRAAVPRAMRAAAHAAAEGRGGAFVLAASRLAFCGGFDLDDPEVLAEAAAAAGLALEPALAAAGDPAGDDAVAAAGRSLAAHGAVAMPVVRVGRLLFPGEDRIAEAAAALRVGHGRRAQGQRG</sequence>
<dbReference type="AlphaFoldDB" id="A0A9E6XUG3"/>
<proteinExistence type="predicted"/>
<dbReference type="SUPFAM" id="SSF52833">
    <property type="entry name" value="Thioredoxin-like"/>
    <property type="match status" value="1"/>
</dbReference>
<evidence type="ECO:0000313" key="3">
    <source>
        <dbReference type="Proteomes" id="UP001162834"/>
    </source>
</evidence>
<evidence type="ECO:0000313" key="2">
    <source>
        <dbReference type="EMBL" id="UGS34685.1"/>
    </source>
</evidence>
<accession>A0A9E6XUG3</accession>
<dbReference type="InterPro" id="IPR036249">
    <property type="entry name" value="Thioredoxin-like_sf"/>
</dbReference>
<dbReference type="Gene3D" id="3.40.30.10">
    <property type="entry name" value="Glutaredoxin"/>
    <property type="match status" value="1"/>
</dbReference>
<keyword evidence="3" id="KW-1185">Reference proteome</keyword>
<dbReference type="Proteomes" id="UP001162834">
    <property type="component" value="Chromosome"/>
</dbReference>
<dbReference type="GO" id="GO:0016491">
    <property type="term" value="F:oxidoreductase activity"/>
    <property type="evidence" value="ECO:0007669"/>
    <property type="project" value="InterPro"/>
</dbReference>
<feature type="domain" description="DSBA-like thioredoxin" evidence="1">
    <location>
        <begin position="30"/>
        <end position="197"/>
    </location>
</feature>